<keyword evidence="3" id="KW-1185">Reference proteome</keyword>
<reference evidence="2" key="1">
    <citation type="journal article" date="2021" name="bioRxiv">
        <title>Whole Genome Assembly and Annotation of Northern Wild Rice, Zizania palustris L., Supports a Whole Genome Duplication in the Zizania Genus.</title>
        <authorList>
            <person name="Haas M."/>
            <person name="Kono T."/>
            <person name="Macchietto M."/>
            <person name="Millas R."/>
            <person name="McGilp L."/>
            <person name="Shao M."/>
            <person name="Duquette J."/>
            <person name="Hirsch C.N."/>
            <person name="Kimball J."/>
        </authorList>
    </citation>
    <scope>NUCLEOTIDE SEQUENCE</scope>
    <source>
        <tissue evidence="2">Fresh leaf tissue</tissue>
    </source>
</reference>
<reference evidence="2" key="2">
    <citation type="submission" date="2021-02" db="EMBL/GenBank/DDBJ databases">
        <authorList>
            <person name="Kimball J.A."/>
            <person name="Haas M.W."/>
            <person name="Macchietto M."/>
            <person name="Kono T."/>
            <person name="Duquette J."/>
            <person name="Shao M."/>
        </authorList>
    </citation>
    <scope>NUCLEOTIDE SEQUENCE</scope>
    <source>
        <tissue evidence="2">Fresh leaf tissue</tissue>
    </source>
</reference>
<name>A0A8J5SK36_ZIZPA</name>
<feature type="compositionally biased region" description="Basic and acidic residues" evidence="1">
    <location>
        <begin position="426"/>
        <end position="435"/>
    </location>
</feature>
<feature type="region of interest" description="Disordered" evidence="1">
    <location>
        <begin position="159"/>
        <end position="179"/>
    </location>
</feature>
<dbReference type="EMBL" id="JAAALK010000283">
    <property type="protein sequence ID" value="KAG8074233.1"/>
    <property type="molecule type" value="Genomic_DNA"/>
</dbReference>
<evidence type="ECO:0000256" key="1">
    <source>
        <dbReference type="SAM" id="MobiDB-lite"/>
    </source>
</evidence>
<dbReference type="GO" id="GO:0000062">
    <property type="term" value="F:fatty-acyl-CoA binding"/>
    <property type="evidence" value="ECO:0007669"/>
    <property type="project" value="TreeGrafter"/>
</dbReference>
<evidence type="ECO:0000313" key="2">
    <source>
        <dbReference type="EMBL" id="KAG8074233.1"/>
    </source>
</evidence>
<comment type="caution">
    <text evidence="2">The sequence shown here is derived from an EMBL/GenBank/DDBJ whole genome shotgun (WGS) entry which is preliminary data.</text>
</comment>
<proteinExistence type="predicted"/>
<organism evidence="2 3">
    <name type="scientific">Zizania palustris</name>
    <name type="common">Northern wild rice</name>
    <dbReference type="NCBI Taxonomy" id="103762"/>
    <lineage>
        <taxon>Eukaryota</taxon>
        <taxon>Viridiplantae</taxon>
        <taxon>Streptophyta</taxon>
        <taxon>Embryophyta</taxon>
        <taxon>Tracheophyta</taxon>
        <taxon>Spermatophyta</taxon>
        <taxon>Magnoliopsida</taxon>
        <taxon>Liliopsida</taxon>
        <taxon>Poales</taxon>
        <taxon>Poaceae</taxon>
        <taxon>BOP clade</taxon>
        <taxon>Oryzoideae</taxon>
        <taxon>Oryzeae</taxon>
        <taxon>Zizaniinae</taxon>
        <taxon>Zizania</taxon>
    </lineage>
</organism>
<dbReference type="PANTHER" id="PTHR23310">
    <property type="entry name" value="ACYL-COA-BINDING PROTEIN, ACBP"/>
    <property type="match status" value="1"/>
</dbReference>
<dbReference type="AlphaFoldDB" id="A0A8J5SK36"/>
<dbReference type="PANTHER" id="PTHR23310:SF105">
    <property type="entry name" value="ACYL-COA-BINDING DOMAIN-CONTAINING PROTEIN 5"/>
    <property type="match status" value="1"/>
</dbReference>
<dbReference type="Proteomes" id="UP000729402">
    <property type="component" value="Unassembled WGS sequence"/>
</dbReference>
<feature type="region of interest" description="Disordered" evidence="1">
    <location>
        <begin position="426"/>
        <end position="448"/>
    </location>
</feature>
<sequence length="547" mass="59493">MPSFGAPPSLLSSTEHTLGRAAACRYSSPRLPSPCPFFRFPFASLLSSPRSAAQQQDESETRRAAAPGAGWRVATPGNMELFYELLLTAAASLLVAFLLARLLAAAAAGSDPLGERDRGAVEEVEQDEERIIEVDELRVKEPLAREDVAEGWIQVRKASAEAEGEHEEEEAPAKTARELVPGDVLEDRREEGQVGEERRGLTAATEAVVEVQPHSLGVEAAPKEVLDVALEKEKVQDVGVEQHDLIAEVAPSEVHDTELEKLGVPVIEAVEVKRQHDLGAEVAPSDVLEVGLEKQGIRIIEAVEVMQQHVLALPAPVEVFDEGLDERGQVVEAGSCGLTSETVPIEVLDALSEKEVQVIEEKHHQLAAETNPRAIFDVALTAKDEQSVEEAVNVHEEFQSKDEAKCEPHLFDQEEGLVSEEELVGRKTDHVETSHESSSSGKVPAELEEDTTLQGFPADEAETDMEFGEWEGIERSEVEKRFGAAAAFAYSDAGMAALSKLGSDVQLQLQGLLKVAVDGPCYDSTQPLTLRPSSRAKWYLLFLFLTL</sequence>
<dbReference type="OrthoDB" id="71307at2759"/>
<protein>
    <submittedName>
        <fullName evidence="2">Uncharacterized protein</fullName>
    </submittedName>
</protein>
<dbReference type="GO" id="GO:0006631">
    <property type="term" value="P:fatty acid metabolic process"/>
    <property type="evidence" value="ECO:0007669"/>
    <property type="project" value="TreeGrafter"/>
</dbReference>
<evidence type="ECO:0000313" key="3">
    <source>
        <dbReference type="Proteomes" id="UP000729402"/>
    </source>
</evidence>
<accession>A0A8J5SK36</accession>
<gene>
    <name evidence="2" type="ORF">GUJ93_ZPchr0006g45136</name>
</gene>